<name>A0A1E5GJT4_9ENTE</name>
<dbReference type="EMBL" id="MIJY01000023">
    <property type="protein sequence ID" value="OEG12845.1"/>
    <property type="molecule type" value="Genomic_DNA"/>
</dbReference>
<sequence>MFNQTLFYLGVSGGLEDFFKSIQTQAYWALGIAALLFIVISISQQSIVGLVLSIVIPLLLAVGITLMAHLQEIGEAITDVIIKFTGTGMIYFPDLLDLFKMMI</sequence>
<dbReference type="RefSeq" id="WP_069663548.1">
    <property type="nucleotide sequence ID" value="NZ_JBHUJJ010000001.1"/>
</dbReference>
<accession>A0A1E5GJT4</accession>
<comment type="caution">
    <text evidence="2">The sequence shown here is derived from an EMBL/GenBank/DDBJ whole genome shotgun (WGS) entry which is preliminary data.</text>
</comment>
<keyword evidence="1" id="KW-0472">Membrane</keyword>
<protein>
    <submittedName>
        <fullName evidence="2">Uncharacterized protein</fullName>
    </submittedName>
</protein>
<keyword evidence="1" id="KW-1133">Transmembrane helix</keyword>
<gene>
    <name evidence="2" type="ORF">BCR25_04950</name>
</gene>
<reference evidence="3" key="1">
    <citation type="submission" date="2016-09" db="EMBL/GenBank/DDBJ databases">
        <authorList>
            <person name="Gulvik C.A."/>
        </authorList>
    </citation>
    <scope>NUCLEOTIDE SEQUENCE [LARGE SCALE GENOMIC DNA]</scope>
    <source>
        <strain evidence="3">LMG 8895</strain>
    </source>
</reference>
<feature type="transmembrane region" description="Helical" evidence="1">
    <location>
        <begin position="25"/>
        <end position="42"/>
    </location>
</feature>
<keyword evidence="3" id="KW-1185">Reference proteome</keyword>
<dbReference type="AlphaFoldDB" id="A0A1E5GJT4"/>
<evidence type="ECO:0000313" key="2">
    <source>
        <dbReference type="EMBL" id="OEG12845.1"/>
    </source>
</evidence>
<evidence type="ECO:0000256" key="1">
    <source>
        <dbReference type="SAM" id="Phobius"/>
    </source>
</evidence>
<evidence type="ECO:0000313" key="3">
    <source>
        <dbReference type="Proteomes" id="UP000095094"/>
    </source>
</evidence>
<feature type="transmembrane region" description="Helical" evidence="1">
    <location>
        <begin position="47"/>
        <end position="68"/>
    </location>
</feature>
<dbReference type="Proteomes" id="UP000095094">
    <property type="component" value="Unassembled WGS sequence"/>
</dbReference>
<proteinExistence type="predicted"/>
<organism evidence="2 3">
    <name type="scientific">Enterococcus termitis</name>
    <dbReference type="NCBI Taxonomy" id="332950"/>
    <lineage>
        <taxon>Bacteria</taxon>
        <taxon>Bacillati</taxon>
        <taxon>Bacillota</taxon>
        <taxon>Bacilli</taxon>
        <taxon>Lactobacillales</taxon>
        <taxon>Enterococcaceae</taxon>
        <taxon>Enterococcus</taxon>
    </lineage>
</organism>
<keyword evidence="1" id="KW-0812">Transmembrane</keyword>